<evidence type="ECO:0000313" key="3">
    <source>
        <dbReference type="Proteomes" id="UP000198854"/>
    </source>
</evidence>
<dbReference type="OrthoDB" id="9798476at2"/>
<evidence type="ECO:0000313" key="2">
    <source>
        <dbReference type="EMBL" id="SDH22400.1"/>
    </source>
</evidence>
<dbReference type="AlphaFoldDB" id="A0A1G8AQ66"/>
<accession>A0A1G8AQ66</accession>
<dbReference type="InterPro" id="IPR018961">
    <property type="entry name" value="DnaJ_homolog_subfam-C_membr-28"/>
</dbReference>
<dbReference type="STRING" id="861298.SAMN04488136_11131"/>
<organism evidence="2 3">
    <name type="scientific">Vibrio xiamenensis</name>
    <dbReference type="NCBI Taxonomy" id="861298"/>
    <lineage>
        <taxon>Bacteria</taxon>
        <taxon>Pseudomonadati</taxon>
        <taxon>Pseudomonadota</taxon>
        <taxon>Gammaproteobacteria</taxon>
        <taxon>Vibrionales</taxon>
        <taxon>Vibrionaceae</taxon>
        <taxon>Vibrio</taxon>
    </lineage>
</organism>
<reference evidence="3" key="1">
    <citation type="submission" date="2016-10" db="EMBL/GenBank/DDBJ databases">
        <authorList>
            <person name="Varghese N."/>
            <person name="Submissions S."/>
        </authorList>
    </citation>
    <scope>NUCLEOTIDE SEQUENCE [LARGE SCALE GENOMIC DNA]</scope>
    <source>
        <strain evidence="3">CGMCC 1.10228</strain>
    </source>
</reference>
<proteinExistence type="predicted"/>
<protein>
    <recommendedName>
        <fullName evidence="1">DnaJ homologue subfamily C member 28 conserved domain-containing protein</fullName>
    </recommendedName>
</protein>
<dbReference type="Proteomes" id="UP000198854">
    <property type="component" value="Unassembled WGS sequence"/>
</dbReference>
<keyword evidence="3" id="KW-1185">Reference proteome</keyword>
<dbReference type="Pfam" id="PF09350">
    <property type="entry name" value="DJC28_CD"/>
    <property type="match status" value="1"/>
</dbReference>
<name>A0A1G8AQ66_9VIBR</name>
<dbReference type="PANTHER" id="PTHR39158">
    <property type="entry name" value="OS08G0560600 PROTEIN"/>
    <property type="match status" value="1"/>
</dbReference>
<dbReference type="EMBL" id="FNDD01000011">
    <property type="protein sequence ID" value="SDH22400.1"/>
    <property type="molecule type" value="Genomic_DNA"/>
</dbReference>
<evidence type="ECO:0000259" key="1">
    <source>
        <dbReference type="Pfam" id="PF09350"/>
    </source>
</evidence>
<dbReference type="InterPro" id="IPR052573">
    <property type="entry name" value="DnaJ_C_subfamily_28"/>
</dbReference>
<sequence length="118" mass="13654">MSILFDQLAERRIQQAINEGQMDDLPGKGEPLNIDDDSMVPEHLRMGYRILKNAGFIPPELEQRNQALELCDLVAQCEPDSKEQRVALGKIHQLELKMRIKGIDTRFLHQYLRKMHSS</sequence>
<dbReference type="PANTHER" id="PTHR39158:SF1">
    <property type="entry name" value="DNAJ HOMOLOG SUBFAMILY C MEMBER 28"/>
    <property type="match status" value="1"/>
</dbReference>
<feature type="domain" description="DnaJ homologue subfamily C member 28 conserved" evidence="1">
    <location>
        <begin position="8"/>
        <end position="74"/>
    </location>
</feature>
<gene>
    <name evidence="2" type="ORF">SAMN04488136_11131</name>
</gene>
<dbReference type="RefSeq" id="WP_093273349.1">
    <property type="nucleotide sequence ID" value="NZ_FNDD01000011.1"/>
</dbReference>